<dbReference type="GO" id="GO:0046872">
    <property type="term" value="F:metal ion binding"/>
    <property type="evidence" value="ECO:0007669"/>
    <property type="project" value="UniProtKB-KW"/>
</dbReference>
<evidence type="ECO:0000259" key="12">
    <source>
        <dbReference type="SMART" id="SM00228"/>
    </source>
</evidence>
<evidence type="ECO:0000256" key="6">
    <source>
        <dbReference type="ARBA" id="ARBA00022801"/>
    </source>
</evidence>
<protein>
    <recommendedName>
        <fullName evidence="11">Zinc metalloprotease</fullName>
        <ecNumber evidence="11">3.4.24.-</ecNumber>
    </recommendedName>
</protein>
<dbReference type="SMART" id="SM00228">
    <property type="entry name" value="PDZ"/>
    <property type="match status" value="1"/>
</dbReference>
<dbReference type="SUPFAM" id="SSF50156">
    <property type="entry name" value="PDZ domain-like"/>
    <property type="match status" value="2"/>
</dbReference>
<evidence type="ECO:0000313" key="13">
    <source>
        <dbReference type="EMBL" id="THD85806.1"/>
    </source>
</evidence>
<dbReference type="OrthoDB" id="9782003at2"/>
<evidence type="ECO:0000256" key="5">
    <source>
        <dbReference type="ARBA" id="ARBA00022692"/>
    </source>
</evidence>
<evidence type="ECO:0000256" key="11">
    <source>
        <dbReference type="RuleBase" id="RU362031"/>
    </source>
</evidence>
<dbReference type="InterPro" id="IPR001478">
    <property type="entry name" value="PDZ"/>
</dbReference>
<evidence type="ECO:0000256" key="1">
    <source>
        <dbReference type="ARBA" id="ARBA00001947"/>
    </source>
</evidence>
<dbReference type="Gene3D" id="2.30.42.10">
    <property type="match status" value="2"/>
</dbReference>
<evidence type="ECO:0000256" key="8">
    <source>
        <dbReference type="ARBA" id="ARBA00022989"/>
    </source>
</evidence>
<dbReference type="CDD" id="cd06163">
    <property type="entry name" value="S2P-M50_PDZ_RseP-like"/>
    <property type="match status" value="1"/>
</dbReference>
<gene>
    <name evidence="13" type="primary">rseP</name>
    <name evidence="13" type="ORF">E7811_01630</name>
</gene>
<dbReference type="Pfam" id="PF02163">
    <property type="entry name" value="Peptidase_M50"/>
    <property type="match status" value="1"/>
</dbReference>
<dbReference type="RefSeq" id="WP_136394178.1">
    <property type="nucleotide sequence ID" value="NZ_SSND01000001.1"/>
</dbReference>
<comment type="caution">
    <text evidence="13">The sequence shown here is derived from an EMBL/GenBank/DDBJ whole genome shotgun (WGS) entry which is preliminary data.</text>
</comment>
<dbReference type="InterPro" id="IPR008915">
    <property type="entry name" value="Peptidase_M50"/>
</dbReference>
<dbReference type="InterPro" id="IPR041489">
    <property type="entry name" value="PDZ_6"/>
</dbReference>
<evidence type="ECO:0000256" key="10">
    <source>
        <dbReference type="ARBA" id="ARBA00023136"/>
    </source>
</evidence>
<dbReference type="PANTHER" id="PTHR42837">
    <property type="entry name" value="REGULATOR OF SIGMA-E PROTEASE RSEP"/>
    <property type="match status" value="1"/>
</dbReference>
<dbReference type="InterPro" id="IPR004387">
    <property type="entry name" value="Pept_M50_Zn"/>
</dbReference>
<evidence type="ECO:0000256" key="9">
    <source>
        <dbReference type="ARBA" id="ARBA00023049"/>
    </source>
</evidence>
<dbReference type="Proteomes" id="UP000309450">
    <property type="component" value="Unassembled WGS sequence"/>
</dbReference>
<organism evidence="13 14">
    <name type="scientific">Aliigemmobacter aestuarii</name>
    <dbReference type="NCBI Taxonomy" id="1445661"/>
    <lineage>
        <taxon>Bacteria</taxon>
        <taxon>Pseudomonadati</taxon>
        <taxon>Pseudomonadota</taxon>
        <taxon>Alphaproteobacteria</taxon>
        <taxon>Rhodobacterales</taxon>
        <taxon>Paracoccaceae</taxon>
        <taxon>Aliigemmobacter</taxon>
    </lineage>
</organism>
<dbReference type="EMBL" id="SSND01000001">
    <property type="protein sequence ID" value="THD85806.1"/>
    <property type="molecule type" value="Genomic_DNA"/>
</dbReference>
<evidence type="ECO:0000256" key="2">
    <source>
        <dbReference type="ARBA" id="ARBA00004141"/>
    </source>
</evidence>
<keyword evidence="9 11" id="KW-0482">Metalloprotease</keyword>
<evidence type="ECO:0000313" key="14">
    <source>
        <dbReference type="Proteomes" id="UP000309450"/>
    </source>
</evidence>
<keyword evidence="10 11" id="KW-0472">Membrane</keyword>
<sequence>MDFSTIFSTLGGGLWTIAFFIIALSIIVFIHEYGHYIVGRWSGIHAEVFSIGFGPVLVARTDRCGTKWQIAAIPFGGYVKFMGDANAASGVDGDAMAGLSAEERRHTMHGAPLWARAATVAAGPIFNFLLTIAVFLGFLWTMGIATDEPVVGKLKPTPYVGETIRPGDRIIALAGQPTPDFEAFSTAMDGLPAVPEVDYRVIRNGQEIDLKGPHPLPPLVGQVHPLSAAGDAGLKAGDVILAVDGRAVATFAELPAIVEATGDKPLTLTIWREGAQEDVTLTPRRRDLPKAEGGFETRWLIGLTGGLVFEPATRTPGPVEAMRLALTQTWDLAVTSMSGLWHIVTGAISTCNISGPIGMADMMGEAARGGVEEFFTRLAVLSLGIGILNLFPIPVLDGGHLVFHAYEAVTGRPPSERAMRILMTAGLALLLSFMLFAISNDLFCT</sequence>
<accession>A0A4S3MT75</accession>
<keyword evidence="7 11" id="KW-0862">Zinc</keyword>
<keyword evidence="11" id="KW-0479">Metal-binding</keyword>
<feature type="domain" description="PDZ" evidence="12">
    <location>
        <begin position="204"/>
        <end position="274"/>
    </location>
</feature>
<keyword evidence="6 11" id="KW-0378">Hydrolase</keyword>
<keyword evidence="5 11" id="KW-0812">Transmembrane</keyword>
<dbReference type="NCBIfam" id="TIGR00054">
    <property type="entry name" value="RIP metalloprotease RseP"/>
    <property type="match status" value="1"/>
</dbReference>
<dbReference type="GO" id="GO:0004222">
    <property type="term" value="F:metalloendopeptidase activity"/>
    <property type="evidence" value="ECO:0007669"/>
    <property type="project" value="InterPro"/>
</dbReference>
<keyword evidence="14" id="KW-1185">Reference proteome</keyword>
<dbReference type="EC" id="3.4.24.-" evidence="11"/>
<feature type="transmembrane region" description="Helical" evidence="11">
    <location>
        <begin position="378"/>
        <end position="406"/>
    </location>
</feature>
<feature type="transmembrane region" description="Helical" evidence="11">
    <location>
        <begin position="6"/>
        <end position="30"/>
    </location>
</feature>
<dbReference type="PANTHER" id="PTHR42837:SF2">
    <property type="entry name" value="MEMBRANE METALLOPROTEASE ARASP2, CHLOROPLASTIC-RELATED"/>
    <property type="match status" value="1"/>
</dbReference>
<evidence type="ECO:0000256" key="7">
    <source>
        <dbReference type="ARBA" id="ARBA00022833"/>
    </source>
</evidence>
<comment type="cofactor">
    <cofactor evidence="1 11">
        <name>Zn(2+)</name>
        <dbReference type="ChEBI" id="CHEBI:29105"/>
    </cofactor>
</comment>
<keyword evidence="8 11" id="KW-1133">Transmembrane helix</keyword>
<dbReference type="CDD" id="cd23081">
    <property type="entry name" value="cpPDZ_EcRseP-like"/>
    <property type="match status" value="1"/>
</dbReference>
<comment type="similarity">
    <text evidence="3 11">Belongs to the peptidase M50B family.</text>
</comment>
<keyword evidence="4 13" id="KW-0645">Protease</keyword>
<comment type="subcellular location">
    <subcellularLocation>
        <location evidence="2">Membrane</location>
        <topology evidence="2">Multi-pass membrane protein</topology>
    </subcellularLocation>
</comment>
<dbReference type="Pfam" id="PF17820">
    <property type="entry name" value="PDZ_6"/>
    <property type="match status" value="1"/>
</dbReference>
<name>A0A4S3MT75_9RHOB</name>
<proteinExistence type="inferred from homology"/>
<evidence type="ECO:0000256" key="4">
    <source>
        <dbReference type="ARBA" id="ARBA00022670"/>
    </source>
</evidence>
<dbReference type="GO" id="GO:0016020">
    <property type="term" value="C:membrane"/>
    <property type="evidence" value="ECO:0007669"/>
    <property type="project" value="UniProtKB-SubCell"/>
</dbReference>
<dbReference type="AlphaFoldDB" id="A0A4S3MT75"/>
<dbReference type="GO" id="GO:0006508">
    <property type="term" value="P:proteolysis"/>
    <property type="evidence" value="ECO:0007669"/>
    <property type="project" value="UniProtKB-KW"/>
</dbReference>
<dbReference type="InterPro" id="IPR036034">
    <property type="entry name" value="PDZ_sf"/>
</dbReference>
<feature type="transmembrane region" description="Helical" evidence="11">
    <location>
        <begin position="418"/>
        <end position="438"/>
    </location>
</feature>
<evidence type="ECO:0000256" key="3">
    <source>
        <dbReference type="ARBA" id="ARBA00007931"/>
    </source>
</evidence>
<feature type="transmembrane region" description="Helical" evidence="11">
    <location>
        <begin position="113"/>
        <end position="140"/>
    </location>
</feature>
<reference evidence="13 14" key="1">
    <citation type="submission" date="2019-04" db="EMBL/GenBank/DDBJ databases">
        <title>Draft genome sequence of Gemmobacter aestuarii sp. nov.</title>
        <authorList>
            <person name="Hameed A."/>
            <person name="Lin S.-Y."/>
            <person name="Shahina M."/>
            <person name="Lai W.-A."/>
            <person name="Young C.-C."/>
        </authorList>
    </citation>
    <scope>NUCLEOTIDE SEQUENCE [LARGE SCALE GENOMIC DNA]</scope>
    <source>
        <strain evidence="13 14">CC-PW-75</strain>
    </source>
</reference>